<evidence type="ECO:0000313" key="2">
    <source>
        <dbReference type="Proteomes" id="UP001148662"/>
    </source>
</evidence>
<reference evidence="1" key="1">
    <citation type="submission" date="2022-07" db="EMBL/GenBank/DDBJ databases">
        <title>Genome Sequence of Phlebia brevispora.</title>
        <authorList>
            <person name="Buettner E."/>
        </authorList>
    </citation>
    <scope>NUCLEOTIDE SEQUENCE</scope>
    <source>
        <strain evidence="1">MPL23</strain>
    </source>
</reference>
<name>A0ACC1T9X1_9APHY</name>
<comment type="caution">
    <text evidence="1">The sequence shown here is derived from an EMBL/GenBank/DDBJ whole genome shotgun (WGS) entry which is preliminary data.</text>
</comment>
<evidence type="ECO:0000313" key="1">
    <source>
        <dbReference type="EMBL" id="KAJ3556081.1"/>
    </source>
</evidence>
<keyword evidence="2" id="KW-1185">Reference proteome</keyword>
<dbReference type="Proteomes" id="UP001148662">
    <property type="component" value="Unassembled WGS sequence"/>
</dbReference>
<proteinExistence type="predicted"/>
<dbReference type="EMBL" id="JANHOG010000272">
    <property type="protein sequence ID" value="KAJ3556081.1"/>
    <property type="molecule type" value="Genomic_DNA"/>
</dbReference>
<sequence>MVVVTVQYADTNIYSTKPDLQTRYLAAVRMSWVYYWARYNNINTLLIMGGIHRSCSDGRNHLTIRANTTKGVAKHLAIEA</sequence>
<protein>
    <submittedName>
        <fullName evidence="1">Uncharacterized protein</fullName>
    </submittedName>
</protein>
<accession>A0ACC1T9X1</accession>
<gene>
    <name evidence="1" type="ORF">NM688_g2220</name>
</gene>
<organism evidence="1 2">
    <name type="scientific">Phlebia brevispora</name>
    <dbReference type="NCBI Taxonomy" id="194682"/>
    <lineage>
        <taxon>Eukaryota</taxon>
        <taxon>Fungi</taxon>
        <taxon>Dikarya</taxon>
        <taxon>Basidiomycota</taxon>
        <taxon>Agaricomycotina</taxon>
        <taxon>Agaricomycetes</taxon>
        <taxon>Polyporales</taxon>
        <taxon>Meruliaceae</taxon>
        <taxon>Phlebia</taxon>
    </lineage>
</organism>